<accession>A0A8H3GV70</accession>
<dbReference type="PANTHER" id="PTHR33589">
    <property type="entry name" value="OS11G0524900 PROTEIN"/>
    <property type="match status" value="1"/>
</dbReference>
<dbReference type="Pfam" id="PF22693">
    <property type="entry name" value="MACPF_1"/>
    <property type="match status" value="1"/>
</dbReference>
<dbReference type="SUPFAM" id="SSF51101">
    <property type="entry name" value="Mannose-binding lectins"/>
    <property type="match status" value="2"/>
</dbReference>
<dbReference type="GO" id="GO:0005615">
    <property type="term" value="C:extracellular space"/>
    <property type="evidence" value="ECO:0007669"/>
    <property type="project" value="TreeGrafter"/>
</dbReference>
<evidence type="ECO:0000259" key="3">
    <source>
        <dbReference type="SMART" id="SM00915"/>
    </source>
</evidence>
<dbReference type="InterPro" id="IPR052321">
    <property type="entry name" value="PolyBind_ProtTraffic"/>
</dbReference>
<dbReference type="AlphaFoldDB" id="A0A8H3GV70"/>
<dbReference type="GO" id="GO:0030246">
    <property type="term" value="F:carbohydrate binding"/>
    <property type="evidence" value="ECO:0007669"/>
    <property type="project" value="UniProtKB-KW"/>
</dbReference>
<organism evidence="4 5">
    <name type="scientific">Rhizoctonia solani</name>
    <dbReference type="NCBI Taxonomy" id="456999"/>
    <lineage>
        <taxon>Eukaryota</taxon>
        <taxon>Fungi</taxon>
        <taxon>Dikarya</taxon>
        <taxon>Basidiomycota</taxon>
        <taxon>Agaricomycotina</taxon>
        <taxon>Agaricomycetes</taxon>
        <taxon>Cantharellales</taxon>
        <taxon>Ceratobasidiaceae</taxon>
        <taxon>Rhizoctonia</taxon>
    </lineage>
</organism>
<dbReference type="Pfam" id="PF01419">
    <property type="entry name" value="Jacalin"/>
    <property type="match status" value="2"/>
</dbReference>
<evidence type="ECO:0000313" key="4">
    <source>
        <dbReference type="EMBL" id="CAE6467202.1"/>
    </source>
</evidence>
<evidence type="ECO:0000256" key="2">
    <source>
        <dbReference type="ARBA" id="ARBA00022734"/>
    </source>
</evidence>
<dbReference type="EMBL" id="CAJMWS010000879">
    <property type="protein sequence ID" value="CAE6467202.1"/>
    <property type="molecule type" value="Genomic_DNA"/>
</dbReference>
<dbReference type="Gene3D" id="2.100.10.30">
    <property type="entry name" value="Jacalin-like lectin domain"/>
    <property type="match status" value="2"/>
</dbReference>
<dbReference type="InterPro" id="IPR001229">
    <property type="entry name" value="Jacalin-like_lectin_dom"/>
</dbReference>
<dbReference type="InterPro" id="IPR036404">
    <property type="entry name" value="Jacalin-like_lectin_dom_sf"/>
</dbReference>
<dbReference type="Proteomes" id="UP000663846">
    <property type="component" value="Unassembled WGS sequence"/>
</dbReference>
<reference evidence="4" key="1">
    <citation type="submission" date="2021-01" db="EMBL/GenBank/DDBJ databases">
        <authorList>
            <person name="Kaushik A."/>
        </authorList>
    </citation>
    <scope>NUCLEOTIDE SEQUENCE</scope>
    <source>
        <strain evidence="4">AG1-1C</strain>
    </source>
</reference>
<dbReference type="InterPro" id="IPR054586">
    <property type="entry name" value="MACPF_1_fungal"/>
</dbReference>
<dbReference type="PANTHER" id="PTHR33589:SF1">
    <property type="entry name" value="ZYMOGEN GRANULE PROTEIN 16 HOMOLOG B"/>
    <property type="match status" value="1"/>
</dbReference>
<sequence>MQIMNGSNFNPEAGEPEAALLEKFPFLTGVYLDPVTGPFLMSRPVAILRQPDTDKITEINDSVTEDVYSHNELDARYAQLGWPSLSRLPNKPGDALTLEDQPVFGTETWASRRFMVQRVTVNLAPEDLRPVEPFVEAIEDALGQETRVSQIKALQKVFKTWGEVIPLNMVAGAFLATTGTLGNGATLPDSAPPSNSPVGGGPYNLSDIVDRHLGTSRTFVRRLESRVQGGFSETLLNEGYQGWLKSVTDNPASWRVVKVHRVVPITDILGDKLRKRVEQIFGNSLIYRSPSVGAPHGRGFECNVNSLRAIERITIWYSDSRIRDICIKYVGGDSSGPYSFGLSNPQSQSDTFVLASGEHITDMFVWHHVDGWIAGLQFFKSSLECSPIYGIGDRELISTHAPVLLSGNGNALLGLSGTFYPDCICQVKAVWRGDVTVSRYRHTQTSFTGALHGFVFNDLQHLADPATSRIVEVTARAESSLANLRTTYVSISGGALVRSETPARGTDLGPLQTMVLEDDEYIIGVRGSHNHMWMHQIQFTTNKKEHPPFGTDKGEVTFDFKAPKSIDGKDMVLHYMAGKFGGCVHSILFVWAEKPLQTTDT</sequence>
<gene>
    <name evidence="4" type="ORF">RDB_LOCUS169367</name>
</gene>
<proteinExistence type="predicted"/>
<dbReference type="SMART" id="SM00915">
    <property type="entry name" value="Jacalin"/>
    <property type="match status" value="1"/>
</dbReference>
<protein>
    <recommendedName>
        <fullName evidence="3">Jacalin-type lectin domain-containing protein</fullName>
    </recommendedName>
</protein>
<evidence type="ECO:0000313" key="5">
    <source>
        <dbReference type="Proteomes" id="UP000663846"/>
    </source>
</evidence>
<evidence type="ECO:0000256" key="1">
    <source>
        <dbReference type="ARBA" id="ARBA00022729"/>
    </source>
</evidence>
<comment type="caution">
    <text evidence="4">The sequence shown here is derived from an EMBL/GenBank/DDBJ whole genome shotgun (WGS) entry which is preliminary data.</text>
</comment>
<name>A0A8H3GV70_9AGAM</name>
<feature type="domain" description="Jacalin-type lectin" evidence="3">
    <location>
        <begin position="453"/>
        <end position="593"/>
    </location>
</feature>
<keyword evidence="2" id="KW-0430">Lectin</keyword>
<keyword evidence="1" id="KW-0732">Signal</keyword>